<dbReference type="GO" id="GO:0016779">
    <property type="term" value="F:nucleotidyltransferase activity"/>
    <property type="evidence" value="ECO:0007669"/>
    <property type="project" value="UniProtKB-KW"/>
</dbReference>
<keyword evidence="2" id="KW-1185">Reference proteome</keyword>
<dbReference type="Gene3D" id="3.30.428.10">
    <property type="entry name" value="HIT-like"/>
    <property type="match status" value="2"/>
</dbReference>
<gene>
    <name evidence="1" type="ORF">HNR65_000862</name>
</gene>
<dbReference type="EMBL" id="JACDUS010000002">
    <property type="protein sequence ID" value="MBA2880544.1"/>
    <property type="molecule type" value="Genomic_DNA"/>
</dbReference>
<organism evidence="1 2">
    <name type="scientific">Desulfosalsimonas propionicica</name>
    <dbReference type="NCBI Taxonomy" id="332175"/>
    <lineage>
        <taxon>Bacteria</taxon>
        <taxon>Pseudomonadati</taxon>
        <taxon>Thermodesulfobacteriota</taxon>
        <taxon>Desulfobacteria</taxon>
        <taxon>Desulfobacterales</taxon>
        <taxon>Desulfosalsimonadaceae</taxon>
        <taxon>Desulfosalsimonas</taxon>
    </lineage>
</organism>
<dbReference type="RefSeq" id="WP_181550217.1">
    <property type="nucleotide sequence ID" value="NZ_JACDUS010000002.1"/>
</dbReference>
<accession>A0A7W0C7F2</accession>
<proteinExistence type="predicted"/>
<evidence type="ECO:0000313" key="2">
    <source>
        <dbReference type="Proteomes" id="UP000525298"/>
    </source>
</evidence>
<dbReference type="Proteomes" id="UP000525298">
    <property type="component" value="Unassembled WGS sequence"/>
</dbReference>
<dbReference type="SUPFAM" id="SSF54197">
    <property type="entry name" value="HIT-like"/>
    <property type="match status" value="1"/>
</dbReference>
<keyword evidence="1" id="KW-0548">Nucleotidyltransferase</keyword>
<keyword evidence="1" id="KW-0808">Transferase</keyword>
<dbReference type="AlphaFoldDB" id="A0A7W0C7F2"/>
<sequence>MAIEFKKEDKTAVFLNPFTNFERAEAKCQLRRDPLTGRTGRLAHFVGFSPPAADFAGIIEKSRENCPFCPENVFSLTPQFDPDQIPEGRLEYGESVLFPNLLPYDAHSGLAVLCRSHFKTLSEFSPKIIEDAVINCRNYLDRVIADKKTTYGLVTWNYMPAAGSSQVHPHFQVYATETPGNFLGQMIDASRNYRQSHNRTYWEDYLEAEIKNQQRLIHQGQQSVWLTDFVSLSPLTDVIGIFPGKQTLFDLDKAAVEEGAAIINAILDCLGQQGVYSLNLAWLPAAAGMEDHWLQVRISPRLYLAPNVWCTDTPSLVSQYQESFMIRAPEEVAGEIKRFVQHRSS</sequence>
<name>A0A7W0C7F2_9BACT</name>
<dbReference type="InterPro" id="IPR036265">
    <property type="entry name" value="HIT-like_sf"/>
</dbReference>
<comment type="caution">
    <text evidence="1">The sequence shown here is derived from an EMBL/GenBank/DDBJ whole genome shotgun (WGS) entry which is preliminary data.</text>
</comment>
<evidence type="ECO:0000313" key="1">
    <source>
        <dbReference type="EMBL" id="MBA2880544.1"/>
    </source>
</evidence>
<reference evidence="1 2" key="1">
    <citation type="submission" date="2020-07" db="EMBL/GenBank/DDBJ databases">
        <title>Genomic Encyclopedia of Type Strains, Phase IV (KMG-IV): sequencing the most valuable type-strain genomes for metagenomic binning, comparative biology and taxonomic classification.</title>
        <authorList>
            <person name="Goeker M."/>
        </authorList>
    </citation>
    <scope>NUCLEOTIDE SEQUENCE [LARGE SCALE GENOMIC DNA]</scope>
    <source>
        <strain evidence="1 2">DSM 17721</strain>
    </source>
</reference>
<protein>
    <submittedName>
        <fullName evidence="1">Galactose-1-phosphate uridylyltransferase</fullName>
    </submittedName>
</protein>